<dbReference type="InterPro" id="IPR016176">
    <property type="entry name" value="Cbl-dep_enz_cat"/>
</dbReference>
<evidence type="ECO:0000313" key="3">
    <source>
        <dbReference type="EMBL" id="TKJ39075.1"/>
    </source>
</evidence>
<dbReference type="EMBL" id="NJBN01000008">
    <property type="protein sequence ID" value="TKJ39075.1"/>
    <property type="molecule type" value="Genomic_DNA"/>
</dbReference>
<organism evidence="3 4">
    <name type="scientific">candidate division LCP-89 bacterium B3_LCP</name>
    <dbReference type="NCBI Taxonomy" id="2012998"/>
    <lineage>
        <taxon>Bacteria</taxon>
        <taxon>Pseudomonadati</taxon>
        <taxon>Bacteria division LCP-89</taxon>
    </lineage>
</organism>
<proteinExistence type="predicted"/>
<protein>
    <submittedName>
        <fullName evidence="3">Methylmalonyl-CoA mutase</fullName>
    </submittedName>
</protein>
<dbReference type="PANTHER" id="PTHR48101:SF1">
    <property type="entry name" value="METHYLMALONYL-COA MUTASE, LARGE SUBUNIT"/>
    <property type="match status" value="1"/>
</dbReference>
<evidence type="ECO:0000259" key="2">
    <source>
        <dbReference type="Pfam" id="PF01642"/>
    </source>
</evidence>
<reference evidence="3 4" key="1">
    <citation type="submission" date="2017-06" db="EMBL/GenBank/DDBJ databases">
        <title>Novel microbial phyla capable of carbon fixation and sulfur reduction in deep-sea sediments.</title>
        <authorList>
            <person name="Huang J."/>
            <person name="Baker B."/>
            <person name="Wang Y."/>
        </authorList>
    </citation>
    <scope>NUCLEOTIDE SEQUENCE [LARGE SCALE GENOMIC DNA]</scope>
    <source>
        <strain evidence="3">B3_LCP</strain>
    </source>
</reference>
<name>A0A532UVW5_UNCL8</name>
<dbReference type="GO" id="GO:0031419">
    <property type="term" value="F:cobalamin binding"/>
    <property type="evidence" value="ECO:0007669"/>
    <property type="project" value="InterPro"/>
</dbReference>
<dbReference type="GO" id="GO:0004494">
    <property type="term" value="F:methylmalonyl-CoA mutase activity"/>
    <property type="evidence" value="ECO:0007669"/>
    <property type="project" value="InterPro"/>
</dbReference>
<accession>A0A532UVW5</accession>
<dbReference type="Pfam" id="PF01642">
    <property type="entry name" value="MM_CoA_mutase"/>
    <property type="match status" value="1"/>
</dbReference>
<dbReference type="PANTHER" id="PTHR48101">
    <property type="entry name" value="METHYLMALONYL-COA MUTASE, MITOCHONDRIAL-RELATED"/>
    <property type="match status" value="1"/>
</dbReference>
<keyword evidence="1" id="KW-0413">Isomerase</keyword>
<dbReference type="AlphaFoldDB" id="A0A532UVW5"/>
<dbReference type="InterPro" id="IPR006099">
    <property type="entry name" value="MeMalonylCoA_mutase_a/b_cat"/>
</dbReference>
<dbReference type="CDD" id="cd03680">
    <property type="entry name" value="MM_CoA_mutase_ICM_like"/>
    <property type="match status" value="1"/>
</dbReference>
<dbReference type="SUPFAM" id="SSF51703">
    <property type="entry name" value="Cobalamin (vitamin B12)-dependent enzymes"/>
    <property type="match status" value="1"/>
</dbReference>
<sequence>MSQNRSKISPLKSAFAEWKTETLSKFLQKVKERRGIFSTDSDIPVERLYVPESHTEADYLEQIGFPGEYPFTRGVYPTMYRGRFWTMRQYAGFGSAEESNQRYHYLLNQGQTGLSVAFDLPTQIGYDSDHPLAEGEVGKVGVAICSLADMEVLFKGIKLDQVSTSMTINATAGTLLALYVAIAKKQGAELGKLSGTIQNDILKEYIARGTYIYPPKPSMRLITDVFAWCKENLPAWNTISISGYHIREAGSTAVQEVAFTLSNGIAYVKAALDAGLEVDQFAPRLAFFFNSHNNLFEEIAKFRAARRIWAKIMKNRFEARNPRSLMLRFHTQTAGSTLTAQQPDNNVIRVTMQALAAALGGTQSLHTNSRDEALGLPTEDSAQIALRTQQIIAHESGVTDTVDPLAGSYFIEELTDQIERKVEELIDKIDAMGGSVQGIEQGIFQREIAASAYQTQKEIESEDKIVVGVNAFKAEAESPQEMLEINPQVAASQRLRLAKLRAERDNSSVNQILTKLMTAAKGSENLMPVILEAVERHATLGEISDSLRQVWGEYQGDN</sequence>
<dbReference type="InterPro" id="IPR006098">
    <property type="entry name" value="MMCoA_mutase_a_cat"/>
</dbReference>
<dbReference type="NCBIfam" id="TIGR00641">
    <property type="entry name" value="acid_CoA_mut_N"/>
    <property type="match status" value="1"/>
</dbReference>
<dbReference type="Proteomes" id="UP000319619">
    <property type="component" value="Unassembled WGS sequence"/>
</dbReference>
<feature type="domain" description="Methylmalonyl-CoA mutase alpha/beta chain catalytic" evidence="2">
    <location>
        <begin position="39"/>
        <end position="553"/>
    </location>
</feature>
<evidence type="ECO:0000256" key="1">
    <source>
        <dbReference type="ARBA" id="ARBA00023235"/>
    </source>
</evidence>
<evidence type="ECO:0000313" key="4">
    <source>
        <dbReference type="Proteomes" id="UP000319619"/>
    </source>
</evidence>
<dbReference type="Gene3D" id="3.20.20.240">
    <property type="entry name" value="Methylmalonyl-CoA mutase"/>
    <property type="match status" value="1"/>
</dbReference>
<gene>
    <name evidence="3" type="ORF">CEE37_11670</name>
</gene>
<comment type="caution">
    <text evidence="3">The sequence shown here is derived from an EMBL/GenBank/DDBJ whole genome shotgun (WGS) entry which is preliminary data.</text>
</comment>